<dbReference type="PANTHER" id="PTHR31286">
    <property type="entry name" value="GLYCINE-RICH CELL WALL STRUCTURAL PROTEIN 1.8-LIKE"/>
    <property type="match status" value="1"/>
</dbReference>
<reference evidence="4" key="1">
    <citation type="submission" date="2018-02" db="EMBL/GenBank/DDBJ databases">
        <authorList>
            <person name="Cohen D.B."/>
            <person name="Kent A.D."/>
        </authorList>
    </citation>
    <scope>NUCLEOTIDE SEQUENCE</scope>
</reference>
<dbReference type="InterPro" id="IPR012337">
    <property type="entry name" value="RNaseH-like_sf"/>
</dbReference>
<feature type="domain" description="DUF4283" evidence="3">
    <location>
        <begin position="142"/>
        <end position="222"/>
    </location>
</feature>
<dbReference type="PANTHER" id="PTHR31286:SF99">
    <property type="entry name" value="DUF4283 DOMAIN-CONTAINING PROTEIN"/>
    <property type="match status" value="1"/>
</dbReference>
<dbReference type="InterPro" id="IPR036397">
    <property type="entry name" value="RNaseH_sf"/>
</dbReference>
<dbReference type="Gene3D" id="3.30.420.10">
    <property type="entry name" value="Ribonuclease H-like superfamily/Ribonuclease H"/>
    <property type="match status" value="1"/>
</dbReference>
<feature type="region of interest" description="Disordered" evidence="1">
    <location>
        <begin position="425"/>
        <end position="450"/>
    </location>
</feature>
<dbReference type="GO" id="GO:0003676">
    <property type="term" value="F:nucleic acid binding"/>
    <property type="evidence" value="ECO:0007669"/>
    <property type="project" value="InterPro"/>
</dbReference>
<protein>
    <submittedName>
        <fullName evidence="4">Uncharacterized protein</fullName>
    </submittedName>
</protein>
<evidence type="ECO:0000259" key="3">
    <source>
        <dbReference type="Pfam" id="PF14111"/>
    </source>
</evidence>
<dbReference type="InterPro" id="IPR036691">
    <property type="entry name" value="Endo/exonu/phosph_ase_sf"/>
</dbReference>
<organism evidence="4">
    <name type="scientific">Fagus sylvatica</name>
    <name type="common">Beechnut</name>
    <dbReference type="NCBI Taxonomy" id="28930"/>
    <lineage>
        <taxon>Eukaryota</taxon>
        <taxon>Viridiplantae</taxon>
        <taxon>Streptophyta</taxon>
        <taxon>Embryophyta</taxon>
        <taxon>Tracheophyta</taxon>
        <taxon>Spermatophyta</taxon>
        <taxon>Magnoliopsida</taxon>
        <taxon>eudicotyledons</taxon>
        <taxon>Gunneridae</taxon>
        <taxon>Pentapetalae</taxon>
        <taxon>rosids</taxon>
        <taxon>fabids</taxon>
        <taxon>Fagales</taxon>
        <taxon>Fagaceae</taxon>
        <taxon>Fagus</taxon>
    </lineage>
</organism>
<dbReference type="Pfam" id="PF14111">
    <property type="entry name" value="DUF4283"/>
    <property type="match status" value="1"/>
</dbReference>
<evidence type="ECO:0000256" key="1">
    <source>
        <dbReference type="SAM" id="MobiDB-lite"/>
    </source>
</evidence>
<feature type="domain" description="RNase H type-1" evidence="2">
    <location>
        <begin position="1130"/>
        <end position="1250"/>
    </location>
</feature>
<dbReference type="InterPro" id="IPR002156">
    <property type="entry name" value="RNaseH_domain"/>
</dbReference>
<accession>A0A2N9ICG6</accession>
<dbReference type="InterPro" id="IPR040256">
    <property type="entry name" value="At4g02000-like"/>
</dbReference>
<dbReference type="SUPFAM" id="SSF56219">
    <property type="entry name" value="DNase I-like"/>
    <property type="match status" value="1"/>
</dbReference>
<dbReference type="Pfam" id="PF13456">
    <property type="entry name" value="RVT_3"/>
    <property type="match status" value="1"/>
</dbReference>
<name>A0A2N9ICG6_FAGSY</name>
<proteinExistence type="predicted"/>
<dbReference type="InterPro" id="IPR044730">
    <property type="entry name" value="RNase_H-like_dom_plant"/>
</dbReference>
<evidence type="ECO:0000313" key="4">
    <source>
        <dbReference type="EMBL" id="SPD21814.1"/>
    </source>
</evidence>
<dbReference type="SUPFAM" id="SSF53098">
    <property type="entry name" value="Ribonuclease H-like"/>
    <property type="match status" value="1"/>
</dbReference>
<sequence length="1287" mass="143794">MEDTDMSDRPKEKDCVRSSSDNREHLGHSAEEDGANHRSTKKHKDCHSLVNPEVGSDAEHMPIDQLEVEPKSYLGNRKSSVSYKKSLIGVIPGAYENAFFGSSMEEDGGDVFEEEEDNDPLEDGEVVIKFPRELKQKIRAPWCTSLIVKVFCRSVGYLFLVNKLKNLWISSGNFSCVDIGLDFFLIIFESKEGFEDVLKGGPWFIREHFLSLRPWVPNFRASEASVSSVAVWVRLPELPVEYYHKDSLFQIGSGLGPVLCVDFNTTAGTRGRFARLCIQIDIDMPLIRTVRVGKTKLAVIYEGVGLLCFHCGKIGHRHEWCLTRAPKEIEMPPVNIQSSSEEVDKSKGYGPWMLVTRQKRQMKPSVMHEDFDHAVGYDEVLGRVTHPNDLRTNEYIVGFSVVQRNDKTNQAAGYLAMQRSDKTNQAAGYSAMQRSDKAQQFGQNPNNHAAGYSAVQKRDKHQNFSLSANQYVAGSSDMQGRDKTKHNFRSDNFSSDPHLPKSKAGNDKHSMGGVPVVQSISKLEDLAGRSIYLDQRGCDRADPKGPIPHMVWLQEISPFWNFLTDIPRIDSDSLSTKSSLSAIARAEICPISGGGLLCNTAGIRREGMKYRFTSTVTQNNMWEMWPEKAWNLLEAKGTLFPPNNPQFMSSSEIGVNILTWNCRGVLNPCFRKALLDTLHINNPEILILTETRLGGDRATELARSFPFDGFLCTNTIGFAGGIWILWKTEVVEVDHLCSTEQEIHASVKAFKAPGPDGLHPGFFQKCWPTVGESVVNEAAFVSGRRGLDNVVIAQKLIHSIHRKKGWKAIKASRNGPSFLHMFFADDLLLCAEASSSCCTTITRILEDFCLQFGQKVNLSKSKVFFSHNVSPILRHHLCGILGVTSTPNLGKYLGFPLRPNGRSTRDFDFVVEKVQAKLSSWKAKLLSLAGRVILVQSVTFAIPAYYMQNVALPIRVCFNLDKLNRDFLWGSTDERKKMHMVIWDKVCRPKELGGLGLYSTKYCPNGIMDKRLGTRRSGSSNWKGLKKGHEVFRKGLRWVVNNGHEISFWHDLWVGDSPLRSLVHGPLSSWEDSFRVCDVVEGVSMWNLSILSLDIPTCTREAIKAISVCSNRPLDDKRVWDTAGGWFKLNTDGSSLGNLGLTEGRGVIRNHVGDWVGGFSRAIGVTTSVQAELRALKDGLNLAIDLGILHLEIEMDSLVAVELVKSITTPNAFLSIIMTDCRSLMERFEICSLKHIFREANGCADLLAKAGCDQTPNFISFPNTPAYVLEALAFDVSNAIRFRLISS</sequence>
<feature type="region of interest" description="Disordered" evidence="1">
    <location>
        <begin position="1"/>
        <end position="62"/>
    </location>
</feature>
<dbReference type="Gene3D" id="3.60.10.10">
    <property type="entry name" value="Endonuclease/exonuclease/phosphatase"/>
    <property type="match status" value="1"/>
</dbReference>
<evidence type="ECO:0000259" key="2">
    <source>
        <dbReference type="Pfam" id="PF13456"/>
    </source>
</evidence>
<dbReference type="GO" id="GO:0004523">
    <property type="term" value="F:RNA-DNA hybrid ribonuclease activity"/>
    <property type="evidence" value="ECO:0007669"/>
    <property type="project" value="InterPro"/>
</dbReference>
<dbReference type="CDD" id="cd06222">
    <property type="entry name" value="RNase_H_like"/>
    <property type="match status" value="1"/>
</dbReference>
<feature type="compositionally biased region" description="Polar residues" evidence="1">
    <location>
        <begin position="438"/>
        <end position="447"/>
    </location>
</feature>
<dbReference type="InterPro" id="IPR025558">
    <property type="entry name" value="DUF4283"/>
</dbReference>
<dbReference type="EMBL" id="OIVN01005301">
    <property type="protein sequence ID" value="SPD21814.1"/>
    <property type="molecule type" value="Genomic_DNA"/>
</dbReference>
<feature type="region of interest" description="Disordered" evidence="1">
    <location>
        <begin position="470"/>
        <end position="512"/>
    </location>
</feature>
<gene>
    <name evidence="4" type="ORF">FSB_LOCUS49696</name>
</gene>
<feature type="compositionally biased region" description="Basic and acidic residues" evidence="1">
    <location>
        <begin position="1"/>
        <end position="36"/>
    </location>
</feature>